<dbReference type="PANTHER" id="PTHR10579:SF43">
    <property type="entry name" value="ZINC FINGER (C3HC4-TYPE RING FINGER) FAMILY PROTEIN"/>
    <property type="match status" value="1"/>
</dbReference>
<dbReference type="InterPro" id="IPR036465">
    <property type="entry name" value="vWFA_dom_sf"/>
</dbReference>
<protein>
    <submittedName>
        <fullName evidence="2">DUF3520 domain-containing protein</fullName>
    </submittedName>
</protein>
<dbReference type="InterPro" id="IPR002035">
    <property type="entry name" value="VWF_A"/>
</dbReference>
<dbReference type="AlphaFoldDB" id="A0A5B7ZZ44"/>
<dbReference type="InterPro" id="IPR021908">
    <property type="entry name" value="YfbK_C"/>
</dbReference>
<feature type="domain" description="VWFA" evidence="1">
    <location>
        <begin position="286"/>
        <end position="460"/>
    </location>
</feature>
<dbReference type="PROSITE" id="PS50234">
    <property type="entry name" value="VWFA"/>
    <property type="match status" value="1"/>
</dbReference>
<evidence type="ECO:0000259" key="1">
    <source>
        <dbReference type="PROSITE" id="PS50234"/>
    </source>
</evidence>
<dbReference type="Proteomes" id="UP000305398">
    <property type="component" value="Chromosome"/>
</dbReference>
<dbReference type="Gene3D" id="2.60.40.1120">
    <property type="entry name" value="Carboxypeptidase-like, regulatory domain"/>
    <property type="match status" value="1"/>
</dbReference>
<name>A0A5B7ZZ44_9BACT</name>
<dbReference type="CDD" id="cd01465">
    <property type="entry name" value="vWA_subgroup"/>
    <property type="match status" value="1"/>
</dbReference>
<dbReference type="KEGG" id="hyj:FHG12_08300"/>
<keyword evidence="3" id="KW-1185">Reference proteome</keyword>
<evidence type="ECO:0000313" key="3">
    <source>
        <dbReference type="Proteomes" id="UP000305398"/>
    </source>
</evidence>
<accession>A0A5B7ZZ44</accession>
<dbReference type="EMBL" id="CP040896">
    <property type="protein sequence ID" value="QDA60107.1"/>
    <property type="molecule type" value="Genomic_DNA"/>
</dbReference>
<proteinExistence type="predicted"/>
<dbReference type="SMART" id="SM00327">
    <property type="entry name" value="VWA"/>
    <property type="match status" value="1"/>
</dbReference>
<dbReference type="Pfam" id="PF12450">
    <property type="entry name" value="vWF_A"/>
    <property type="match status" value="1"/>
</dbReference>
<dbReference type="Pfam" id="PF12034">
    <property type="entry name" value="YfbK_C"/>
    <property type="match status" value="1"/>
</dbReference>
<dbReference type="SUPFAM" id="SSF49464">
    <property type="entry name" value="Carboxypeptidase regulatory domain-like"/>
    <property type="match status" value="1"/>
</dbReference>
<reference evidence="2 3" key="1">
    <citation type="submission" date="2019-06" db="EMBL/GenBank/DDBJ databases">
        <authorList>
            <person name="Srinivasan S."/>
        </authorList>
    </citation>
    <scope>NUCLEOTIDE SEQUENCE [LARGE SCALE GENOMIC DNA]</scope>
    <source>
        <strain evidence="2 3">17J68-5</strain>
    </source>
</reference>
<dbReference type="InterPro" id="IPR051266">
    <property type="entry name" value="CLCR"/>
</dbReference>
<dbReference type="OrthoDB" id="9805121at2"/>
<dbReference type="InterPro" id="IPR022156">
    <property type="entry name" value="Uncharacterised_YfbK_N"/>
</dbReference>
<dbReference type="InterPro" id="IPR008969">
    <property type="entry name" value="CarboxyPept-like_regulatory"/>
</dbReference>
<evidence type="ECO:0000313" key="2">
    <source>
        <dbReference type="EMBL" id="QDA60107.1"/>
    </source>
</evidence>
<dbReference type="SUPFAM" id="SSF53300">
    <property type="entry name" value="vWA-like"/>
    <property type="match status" value="1"/>
</dbReference>
<dbReference type="Pfam" id="PF13715">
    <property type="entry name" value="CarbopepD_reg_2"/>
    <property type="match status" value="1"/>
</dbReference>
<organism evidence="2 3">
    <name type="scientific">Hymenobacter jejuensis</name>
    <dbReference type="NCBI Taxonomy" id="2502781"/>
    <lineage>
        <taxon>Bacteria</taxon>
        <taxon>Pseudomonadati</taxon>
        <taxon>Bacteroidota</taxon>
        <taxon>Cytophagia</taxon>
        <taxon>Cytophagales</taxon>
        <taxon>Hymenobacteraceae</taxon>
        <taxon>Hymenobacter</taxon>
    </lineage>
</organism>
<sequence length="656" mass="70867">MPDAMKILLFLLTICLGSIIMQPSVAQTVVNKPSAATADTVTVRGRVTDAQTKQGLPGVTVLVKGTALGVSTDTNGFYKLVVPSIRAVLTFNSVGYATVERKLDAKATGARVVNVALHPDTKALQEVVVTGGSPSQALMGSVSGVQSQAAHDRKQKRGGVSVQIQGISSMPRAPWYGRSESYATIQENSFHTARKEPLSTFSIDVDAASYSNVRRFLNDGQRPPRDAVRIEEMINYFTYDYPQPAANEPFSVTTELATCPWNPKHQLLQVGLQGKKVETSNLPAANLVFLVDVSGSMSGPDRLPLVQSALRLLVKVLRPQDRVSLVVYAGAAGVVLEPTPGTRRADILDAIDRLQAGGSTAGGEGLRLAYSTARKYFNKEGNNRVILATDGDFNVGEQSDAAMERLITEERESGVFLTVLGVGEGNLQDKKMELLADKGNGNYAYLDNLDEARRVLVRQFGGTLFTIAKDVKLQLEFNPARVQQYRLIGYENRALADEDFNNDRKDAGELGAGHTVTALYEIVPVGAPPVVDPLKYQANPAVAPASATADVMTVKLRYKEPQGSTSRLLERALRGTATPIVQASENLRFAAAVAQFGMLLRQSDYRGSATFETTAKLAEGARGKDAEGYRAEFVRLVKTAEAARRPTEDPESYGVR</sequence>
<dbReference type="Gene3D" id="3.40.50.410">
    <property type="entry name" value="von Willebrand factor, type A domain"/>
    <property type="match status" value="1"/>
</dbReference>
<dbReference type="PANTHER" id="PTHR10579">
    <property type="entry name" value="CALCIUM-ACTIVATED CHLORIDE CHANNEL REGULATOR"/>
    <property type="match status" value="1"/>
</dbReference>
<gene>
    <name evidence="2" type="ORF">FHG12_08300</name>
</gene>
<dbReference type="Pfam" id="PF00092">
    <property type="entry name" value="VWA"/>
    <property type="match status" value="1"/>
</dbReference>